<protein>
    <submittedName>
        <fullName evidence="1">Uncharacterized protein</fullName>
    </submittedName>
</protein>
<dbReference type="Proteomes" id="UP000054018">
    <property type="component" value="Unassembled WGS sequence"/>
</dbReference>
<gene>
    <name evidence="1" type="ORF">PISMIDRAFT_120753</name>
</gene>
<evidence type="ECO:0000313" key="2">
    <source>
        <dbReference type="Proteomes" id="UP000054018"/>
    </source>
</evidence>
<evidence type="ECO:0000313" key="1">
    <source>
        <dbReference type="EMBL" id="KIK12522.1"/>
    </source>
</evidence>
<organism evidence="1 2">
    <name type="scientific">Pisolithus microcarpus 441</name>
    <dbReference type="NCBI Taxonomy" id="765257"/>
    <lineage>
        <taxon>Eukaryota</taxon>
        <taxon>Fungi</taxon>
        <taxon>Dikarya</taxon>
        <taxon>Basidiomycota</taxon>
        <taxon>Agaricomycotina</taxon>
        <taxon>Agaricomycetes</taxon>
        <taxon>Agaricomycetidae</taxon>
        <taxon>Boletales</taxon>
        <taxon>Sclerodermatineae</taxon>
        <taxon>Pisolithaceae</taxon>
        <taxon>Pisolithus</taxon>
    </lineage>
</organism>
<dbReference type="AlphaFoldDB" id="A0A0C9YQC2"/>
<accession>A0A0C9YQC2</accession>
<proteinExistence type="predicted"/>
<dbReference type="OrthoDB" id="2682078at2759"/>
<sequence length="147" mass="16906">MANKYSCSHLLCRKQKDANAAQFPKDRNYTYCESTSNWSLHAHVKRYHLDLYLAEAQKNTWSIYLENVKEAFKAGYNHSTLRQALSMPNVMIRTLPPLSQSCHVDPSMASQLESGLPPFSLAAMHRYLVRFIVTDDQVSLQCYRCCP</sequence>
<dbReference type="EMBL" id="KN834074">
    <property type="protein sequence ID" value="KIK12522.1"/>
    <property type="molecule type" value="Genomic_DNA"/>
</dbReference>
<name>A0A0C9YQC2_9AGAM</name>
<dbReference type="HOGENOM" id="CLU_072868_2_0_1"/>
<reference evidence="1 2" key="1">
    <citation type="submission" date="2014-04" db="EMBL/GenBank/DDBJ databases">
        <authorList>
            <consortium name="DOE Joint Genome Institute"/>
            <person name="Kuo A."/>
            <person name="Kohler A."/>
            <person name="Costa M.D."/>
            <person name="Nagy L.G."/>
            <person name="Floudas D."/>
            <person name="Copeland A."/>
            <person name="Barry K.W."/>
            <person name="Cichocki N."/>
            <person name="Veneault-Fourrey C."/>
            <person name="LaButti K."/>
            <person name="Lindquist E.A."/>
            <person name="Lipzen A."/>
            <person name="Lundell T."/>
            <person name="Morin E."/>
            <person name="Murat C."/>
            <person name="Sun H."/>
            <person name="Tunlid A."/>
            <person name="Henrissat B."/>
            <person name="Grigoriev I.V."/>
            <person name="Hibbett D.S."/>
            <person name="Martin F."/>
            <person name="Nordberg H.P."/>
            <person name="Cantor M.N."/>
            <person name="Hua S.X."/>
        </authorList>
    </citation>
    <scope>NUCLEOTIDE SEQUENCE [LARGE SCALE GENOMIC DNA]</scope>
    <source>
        <strain evidence="1 2">441</strain>
    </source>
</reference>
<keyword evidence="2" id="KW-1185">Reference proteome</keyword>
<reference evidence="2" key="2">
    <citation type="submission" date="2015-01" db="EMBL/GenBank/DDBJ databases">
        <title>Evolutionary Origins and Diversification of the Mycorrhizal Mutualists.</title>
        <authorList>
            <consortium name="DOE Joint Genome Institute"/>
            <consortium name="Mycorrhizal Genomics Consortium"/>
            <person name="Kohler A."/>
            <person name="Kuo A."/>
            <person name="Nagy L.G."/>
            <person name="Floudas D."/>
            <person name="Copeland A."/>
            <person name="Barry K.W."/>
            <person name="Cichocki N."/>
            <person name="Veneault-Fourrey C."/>
            <person name="LaButti K."/>
            <person name="Lindquist E.A."/>
            <person name="Lipzen A."/>
            <person name="Lundell T."/>
            <person name="Morin E."/>
            <person name="Murat C."/>
            <person name="Riley R."/>
            <person name="Ohm R."/>
            <person name="Sun H."/>
            <person name="Tunlid A."/>
            <person name="Henrissat B."/>
            <person name="Grigoriev I.V."/>
            <person name="Hibbett D.S."/>
            <person name="Martin F."/>
        </authorList>
    </citation>
    <scope>NUCLEOTIDE SEQUENCE [LARGE SCALE GENOMIC DNA]</scope>
    <source>
        <strain evidence="2">441</strain>
    </source>
</reference>